<accession>A0ABV9VIW4</accession>
<protein>
    <recommendedName>
        <fullName evidence="3">beta-N-acetylhexosaminidase</fullName>
        <ecNumber evidence="3">3.2.1.52</ecNumber>
    </recommendedName>
</protein>
<evidence type="ECO:0000313" key="9">
    <source>
        <dbReference type="Proteomes" id="UP001595912"/>
    </source>
</evidence>
<sequence length="539" mass="58836">MNAIIPQPMVSTTGEGAFRLHDATVIAAPPALAGVARWLRGALAPPTGLSLPPGPPGPGAVTLALSDGVPAEGYRLRVEPDQVSIVGGDPAGVFYGAQTLRQLLPAAVYRKAAVAGARWLVPCGETTDAPRFGWRGAMLDVARHFLPKADVLRLVDLLAVHKLNVLHLHLTDDQGWRLEIRRYPELTRVGAWRRESMVGSRQHERFDGRPHGGYYTQDDIREIVAYAAERFVTVVPEIDVPGHSQAAIAAYPALGNTGDPVEVSTRWGVSSRVLNVADTTLDFYRYVFDEVLELFPGTYIGVGGDECPKDEWRASPQAQQRIRALGLRDEDELQSWFVRQLDEHLTARGRRLFGWDEILEGGLAPGATVASWRGTTGALAAARAGHDVVLCPDTSVYLDYRQSDRPDEPIPVGTVLDVETVYAFEPLPAQLTGAERDRVLGAQCNIWTEHLASARAVDYAAFPRLCAFAETVWSAPERDPAGFRDRLGTHLGRLDALGVEYRPGTGPLPWQTRPDARGWPKDRATREAEIAAMTAHIAG</sequence>
<evidence type="ECO:0000256" key="3">
    <source>
        <dbReference type="ARBA" id="ARBA00012663"/>
    </source>
</evidence>
<dbReference type="SUPFAM" id="SSF51445">
    <property type="entry name" value="(Trans)glycosidases"/>
    <property type="match status" value="1"/>
</dbReference>
<dbReference type="SUPFAM" id="SSF55545">
    <property type="entry name" value="beta-N-acetylhexosaminidase-like domain"/>
    <property type="match status" value="1"/>
</dbReference>
<dbReference type="Pfam" id="PF02838">
    <property type="entry name" value="Glyco_hydro_20b"/>
    <property type="match status" value="1"/>
</dbReference>
<feature type="domain" description="Beta-hexosaminidase bacterial type N-terminal" evidence="7">
    <location>
        <begin position="3"/>
        <end position="129"/>
    </location>
</feature>
<dbReference type="CDD" id="cd06563">
    <property type="entry name" value="GH20_chitobiase-like"/>
    <property type="match status" value="1"/>
</dbReference>
<organism evidence="8 9">
    <name type="scientific">Dactylosporangium cerinum</name>
    <dbReference type="NCBI Taxonomy" id="1434730"/>
    <lineage>
        <taxon>Bacteria</taxon>
        <taxon>Bacillati</taxon>
        <taxon>Actinomycetota</taxon>
        <taxon>Actinomycetes</taxon>
        <taxon>Micromonosporales</taxon>
        <taxon>Micromonosporaceae</taxon>
        <taxon>Dactylosporangium</taxon>
    </lineage>
</organism>
<dbReference type="RefSeq" id="WP_380112541.1">
    <property type="nucleotide sequence ID" value="NZ_JBHSIU010000003.1"/>
</dbReference>
<dbReference type="InterPro" id="IPR015883">
    <property type="entry name" value="Glyco_hydro_20_cat"/>
</dbReference>
<evidence type="ECO:0000256" key="1">
    <source>
        <dbReference type="ARBA" id="ARBA00001231"/>
    </source>
</evidence>
<dbReference type="Gene3D" id="3.20.20.80">
    <property type="entry name" value="Glycosidases"/>
    <property type="match status" value="1"/>
</dbReference>
<evidence type="ECO:0000256" key="2">
    <source>
        <dbReference type="ARBA" id="ARBA00006285"/>
    </source>
</evidence>
<feature type="domain" description="Glycoside hydrolase family 20 catalytic" evidence="6">
    <location>
        <begin position="132"/>
        <end position="475"/>
    </location>
</feature>
<dbReference type="EC" id="3.2.1.52" evidence="3"/>
<evidence type="ECO:0000259" key="7">
    <source>
        <dbReference type="Pfam" id="PF02838"/>
    </source>
</evidence>
<dbReference type="InterPro" id="IPR015882">
    <property type="entry name" value="HEX_bac_N"/>
</dbReference>
<comment type="catalytic activity">
    <reaction evidence="1">
        <text>Hydrolysis of terminal non-reducing N-acetyl-D-hexosamine residues in N-acetyl-beta-D-hexosaminides.</text>
        <dbReference type="EC" id="3.2.1.52"/>
    </reaction>
</comment>
<evidence type="ECO:0000256" key="4">
    <source>
        <dbReference type="ARBA" id="ARBA00022801"/>
    </source>
</evidence>
<dbReference type="InterPro" id="IPR025705">
    <property type="entry name" value="Beta_hexosaminidase_sua/sub"/>
</dbReference>
<keyword evidence="9" id="KW-1185">Reference proteome</keyword>
<reference evidence="9" key="1">
    <citation type="journal article" date="2019" name="Int. J. Syst. Evol. Microbiol.">
        <title>The Global Catalogue of Microorganisms (GCM) 10K type strain sequencing project: providing services to taxonomists for standard genome sequencing and annotation.</title>
        <authorList>
            <consortium name="The Broad Institute Genomics Platform"/>
            <consortium name="The Broad Institute Genome Sequencing Center for Infectious Disease"/>
            <person name="Wu L."/>
            <person name="Ma J."/>
        </authorList>
    </citation>
    <scope>NUCLEOTIDE SEQUENCE [LARGE SCALE GENOMIC DNA]</scope>
    <source>
        <strain evidence="9">CGMCC 4.7152</strain>
    </source>
</reference>
<dbReference type="EMBL" id="JBHSIU010000003">
    <property type="protein sequence ID" value="MFC4996340.1"/>
    <property type="molecule type" value="Genomic_DNA"/>
</dbReference>
<dbReference type="PANTHER" id="PTHR22600:SF57">
    <property type="entry name" value="BETA-N-ACETYLHEXOSAMINIDASE"/>
    <property type="match status" value="1"/>
</dbReference>
<evidence type="ECO:0000256" key="5">
    <source>
        <dbReference type="ARBA" id="ARBA00023295"/>
    </source>
</evidence>
<keyword evidence="5" id="KW-0326">Glycosidase</keyword>
<dbReference type="InterPro" id="IPR029018">
    <property type="entry name" value="Hex-like_dom2"/>
</dbReference>
<keyword evidence="4" id="KW-0378">Hydrolase</keyword>
<dbReference type="Gene3D" id="3.30.379.10">
    <property type="entry name" value="Chitobiase/beta-hexosaminidase domain 2-like"/>
    <property type="match status" value="1"/>
</dbReference>
<dbReference type="InterPro" id="IPR017853">
    <property type="entry name" value="GH"/>
</dbReference>
<comment type="similarity">
    <text evidence="2">Belongs to the glycosyl hydrolase 20 family.</text>
</comment>
<evidence type="ECO:0000259" key="6">
    <source>
        <dbReference type="Pfam" id="PF00728"/>
    </source>
</evidence>
<dbReference type="PRINTS" id="PR00738">
    <property type="entry name" value="GLHYDRLASE20"/>
</dbReference>
<proteinExistence type="inferred from homology"/>
<gene>
    <name evidence="8" type="ORF">ACFPIJ_00675</name>
</gene>
<comment type="caution">
    <text evidence="8">The sequence shown here is derived from an EMBL/GenBank/DDBJ whole genome shotgun (WGS) entry which is preliminary data.</text>
</comment>
<evidence type="ECO:0000313" key="8">
    <source>
        <dbReference type="EMBL" id="MFC4996340.1"/>
    </source>
</evidence>
<dbReference type="Proteomes" id="UP001595912">
    <property type="component" value="Unassembled WGS sequence"/>
</dbReference>
<dbReference type="PANTHER" id="PTHR22600">
    <property type="entry name" value="BETA-HEXOSAMINIDASE"/>
    <property type="match status" value="1"/>
</dbReference>
<dbReference type="Pfam" id="PF00728">
    <property type="entry name" value="Glyco_hydro_20"/>
    <property type="match status" value="1"/>
</dbReference>
<name>A0ABV9VIW4_9ACTN</name>